<protein>
    <recommendedName>
        <fullName evidence="1">peptidylprolyl isomerase</fullName>
        <ecNumber evidence="1">5.2.1.8</ecNumber>
    </recommendedName>
</protein>
<dbReference type="AlphaFoldDB" id="A0A931HF00"/>
<evidence type="ECO:0000256" key="2">
    <source>
        <dbReference type="ARBA" id="ARBA00023110"/>
    </source>
</evidence>
<name>A0A931HF00_9SPHN</name>
<dbReference type="Gene3D" id="2.40.100.10">
    <property type="entry name" value="Cyclophilin-like"/>
    <property type="match status" value="1"/>
</dbReference>
<accession>A0A931HF00</accession>
<dbReference type="EC" id="5.2.1.8" evidence="1"/>
<evidence type="ECO:0000259" key="6">
    <source>
        <dbReference type="Pfam" id="PF00160"/>
    </source>
</evidence>
<dbReference type="InterPro" id="IPR044665">
    <property type="entry name" value="E_coli_cyclophilin_A-like"/>
</dbReference>
<comment type="caution">
    <text evidence="7">The sequence shown here is derived from an EMBL/GenBank/DDBJ whole genome shotgun (WGS) entry which is preliminary data.</text>
</comment>
<dbReference type="Pfam" id="PF00160">
    <property type="entry name" value="Pro_isomerase"/>
    <property type="match status" value="1"/>
</dbReference>
<dbReference type="Proteomes" id="UP000617634">
    <property type="component" value="Unassembled WGS sequence"/>
</dbReference>
<dbReference type="InterPro" id="IPR002130">
    <property type="entry name" value="Cyclophilin-type_PPIase_dom"/>
</dbReference>
<evidence type="ECO:0000256" key="1">
    <source>
        <dbReference type="ARBA" id="ARBA00013194"/>
    </source>
</evidence>
<evidence type="ECO:0000313" key="7">
    <source>
        <dbReference type="EMBL" id="MBH0114905.1"/>
    </source>
</evidence>
<dbReference type="SUPFAM" id="SSF50891">
    <property type="entry name" value="Cyclophilin-like"/>
    <property type="match status" value="1"/>
</dbReference>
<dbReference type="EMBL" id="JADZGI010000004">
    <property type="protein sequence ID" value="MBH0114905.1"/>
    <property type="molecule type" value="Genomic_DNA"/>
</dbReference>
<evidence type="ECO:0000256" key="3">
    <source>
        <dbReference type="ARBA" id="ARBA00023235"/>
    </source>
</evidence>
<keyword evidence="3 7" id="KW-0413">Isomerase</keyword>
<dbReference type="InterPro" id="IPR029000">
    <property type="entry name" value="Cyclophilin-like_dom_sf"/>
</dbReference>
<keyword evidence="8" id="KW-1185">Reference proteome</keyword>
<proteinExistence type="predicted"/>
<feature type="region of interest" description="Disordered" evidence="4">
    <location>
        <begin position="110"/>
        <end position="130"/>
    </location>
</feature>
<feature type="domain" description="PPIase cyclophilin-type" evidence="6">
    <location>
        <begin position="81"/>
        <end position="240"/>
    </location>
</feature>
<feature type="chain" id="PRO_5037457531" description="peptidylprolyl isomerase" evidence="5">
    <location>
        <begin position="25"/>
        <end position="317"/>
    </location>
</feature>
<gene>
    <name evidence="7" type="ORF">I5E68_18310</name>
</gene>
<evidence type="ECO:0000256" key="5">
    <source>
        <dbReference type="SAM" id="SignalP"/>
    </source>
</evidence>
<dbReference type="PANTHER" id="PTHR43246">
    <property type="entry name" value="PEPTIDYL-PROLYL CIS-TRANS ISOMERASE CYP38, CHLOROPLASTIC"/>
    <property type="match status" value="1"/>
</dbReference>
<dbReference type="RefSeq" id="WP_197166855.1">
    <property type="nucleotide sequence ID" value="NZ_JADZGI010000004.1"/>
</dbReference>
<reference evidence="7" key="1">
    <citation type="submission" date="2020-11" db="EMBL/GenBank/DDBJ databases">
        <title>Novosphingobium aureum sp. nov., a marine bacterium isolated from sediment of a salt flat.</title>
        <authorList>
            <person name="Yoo Y."/>
            <person name="Kim J.-J."/>
        </authorList>
    </citation>
    <scope>NUCLEOTIDE SEQUENCE</scope>
    <source>
        <strain evidence="7">YJ-S2-02</strain>
    </source>
</reference>
<evidence type="ECO:0000256" key="4">
    <source>
        <dbReference type="SAM" id="MobiDB-lite"/>
    </source>
</evidence>
<feature type="signal peptide" evidence="5">
    <location>
        <begin position="1"/>
        <end position="24"/>
    </location>
</feature>
<evidence type="ECO:0000313" key="8">
    <source>
        <dbReference type="Proteomes" id="UP000617634"/>
    </source>
</evidence>
<keyword evidence="5" id="KW-0732">Signal</keyword>
<dbReference type="GO" id="GO:0003755">
    <property type="term" value="F:peptidyl-prolyl cis-trans isomerase activity"/>
    <property type="evidence" value="ECO:0007669"/>
    <property type="project" value="UniProtKB-KW"/>
</dbReference>
<keyword evidence="2" id="KW-0697">Rotamase</keyword>
<organism evidence="7 8">
    <name type="scientific">Novosphingobium aureum</name>
    <dbReference type="NCBI Taxonomy" id="2792964"/>
    <lineage>
        <taxon>Bacteria</taxon>
        <taxon>Pseudomonadati</taxon>
        <taxon>Pseudomonadota</taxon>
        <taxon>Alphaproteobacteria</taxon>
        <taxon>Sphingomonadales</taxon>
        <taxon>Sphingomonadaceae</taxon>
        <taxon>Novosphingobium</taxon>
    </lineage>
</organism>
<sequence length="317" mass="33431">MRIFSKGLLPALLAGPLLPLGLHAQEAAVTPNGVVAAAPASDWKPIDPADLMVMDLAPDAAGKARRVVIQLIPAPFSQGWTENMRKLVAARWYDGIAVVRVQDNYVVQWGDPNSEDEAPDTNGDTARAKPLPGRLEVLAPGDYTAAASALPEDVNGANADAYAARTGFVAGWPIAGDEKASWPIHCYGTVGVGRSMSPDTGTGAELYAVIGQAPRQLDRNIAVVGRVIAGMEHLSSLPRGPGIMGFYTSEADRTPILSVQLGNEVANLPGFEYLATDSASFARYRASRANRKDGFYDVPAGGVDICNVPVPIRQASS</sequence>